<reference evidence="2" key="1">
    <citation type="journal article" date="2023" name="Nat. Plants">
        <title>Single-cell RNA sequencing provides a high-resolution roadmap for understanding the multicellular compartmentation of specialized metabolism.</title>
        <authorList>
            <person name="Sun S."/>
            <person name="Shen X."/>
            <person name="Li Y."/>
            <person name="Li Y."/>
            <person name="Wang S."/>
            <person name="Li R."/>
            <person name="Zhang H."/>
            <person name="Shen G."/>
            <person name="Guo B."/>
            <person name="Wei J."/>
            <person name="Xu J."/>
            <person name="St-Pierre B."/>
            <person name="Chen S."/>
            <person name="Sun C."/>
        </authorList>
    </citation>
    <scope>NUCLEOTIDE SEQUENCE [LARGE SCALE GENOMIC DNA]</scope>
</reference>
<keyword evidence="2" id="KW-1185">Reference proteome</keyword>
<sequence length="265" mass="30114">MTTVTNLKLRAAKADDEAAAATEKCTISTELGNGSQVLYMGRFISYQESWNYFDYLNKHIPWTRPTIRVFGRSCLQQRDTCYVASEGLPELVYSGYHPHAYSWDEFPPLKEILSAVHKALPGSRFNSLLLNRYKGGSDNVGWHADDEKLYGPTPEIASVSFGCKRLKGEPPKKRSKTVSDSDRHVFMLKHGSMLVMRGYTQRDWLHSLPKRVKAESMLSEEVIDSFQDEFLILELKITVLAILPFCNLEIENLSKWLRNASVTTG</sequence>
<protein>
    <submittedName>
        <fullName evidence="1">Uncharacterized protein</fullName>
    </submittedName>
</protein>
<proteinExistence type="predicted"/>
<gene>
    <name evidence="1" type="ORF">M9H77_11638</name>
</gene>
<comment type="caution">
    <text evidence="1">The sequence shown here is derived from an EMBL/GenBank/DDBJ whole genome shotgun (WGS) entry which is preliminary data.</text>
</comment>
<accession>A0ACC0BF78</accession>
<name>A0ACC0BF78_CATRO</name>
<dbReference type="Proteomes" id="UP001060085">
    <property type="component" value="Linkage Group LG03"/>
</dbReference>
<evidence type="ECO:0000313" key="1">
    <source>
        <dbReference type="EMBL" id="KAI5671274.1"/>
    </source>
</evidence>
<dbReference type="EMBL" id="CM044703">
    <property type="protein sequence ID" value="KAI5671274.1"/>
    <property type="molecule type" value="Genomic_DNA"/>
</dbReference>
<organism evidence="1 2">
    <name type="scientific">Catharanthus roseus</name>
    <name type="common">Madagascar periwinkle</name>
    <name type="synonym">Vinca rosea</name>
    <dbReference type="NCBI Taxonomy" id="4058"/>
    <lineage>
        <taxon>Eukaryota</taxon>
        <taxon>Viridiplantae</taxon>
        <taxon>Streptophyta</taxon>
        <taxon>Embryophyta</taxon>
        <taxon>Tracheophyta</taxon>
        <taxon>Spermatophyta</taxon>
        <taxon>Magnoliopsida</taxon>
        <taxon>eudicotyledons</taxon>
        <taxon>Gunneridae</taxon>
        <taxon>Pentapetalae</taxon>
        <taxon>asterids</taxon>
        <taxon>lamiids</taxon>
        <taxon>Gentianales</taxon>
        <taxon>Apocynaceae</taxon>
        <taxon>Rauvolfioideae</taxon>
        <taxon>Vinceae</taxon>
        <taxon>Catharanthinae</taxon>
        <taxon>Catharanthus</taxon>
    </lineage>
</organism>
<evidence type="ECO:0000313" key="2">
    <source>
        <dbReference type="Proteomes" id="UP001060085"/>
    </source>
</evidence>